<dbReference type="InterPro" id="IPR036047">
    <property type="entry name" value="F-box-like_dom_sf"/>
</dbReference>
<dbReference type="SUPFAM" id="SSF81383">
    <property type="entry name" value="F-box domain"/>
    <property type="match status" value="1"/>
</dbReference>
<evidence type="ECO:0000313" key="3">
    <source>
        <dbReference type="Proteomes" id="UP001141552"/>
    </source>
</evidence>
<dbReference type="OrthoDB" id="1863935at2759"/>
<dbReference type="EMBL" id="JAKUCV010003720">
    <property type="protein sequence ID" value="KAJ4837869.1"/>
    <property type="molecule type" value="Genomic_DNA"/>
</dbReference>
<dbReference type="Pfam" id="PF03478">
    <property type="entry name" value="Beta-prop_KIB1-4"/>
    <property type="match status" value="1"/>
</dbReference>
<dbReference type="PROSITE" id="PS50181">
    <property type="entry name" value="FBOX"/>
    <property type="match status" value="1"/>
</dbReference>
<dbReference type="InterPro" id="IPR005174">
    <property type="entry name" value="KIB1-4_b-propeller"/>
</dbReference>
<keyword evidence="3" id="KW-1185">Reference proteome</keyword>
<evidence type="ECO:0000313" key="2">
    <source>
        <dbReference type="EMBL" id="KAJ4837869.1"/>
    </source>
</evidence>
<protein>
    <recommendedName>
        <fullName evidence="1">F-box domain-containing protein</fullName>
    </recommendedName>
</protein>
<dbReference type="Pfam" id="PF00646">
    <property type="entry name" value="F-box"/>
    <property type="match status" value="1"/>
</dbReference>
<accession>A0A9Q0JDR5</accession>
<organism evidence="2 3">
    <name type="scientific">Turnera subulata</name>
    <dbReference type="NCBI Taxonomy" id="218843"/>
    <lineage>
        <taxon>Eukaryota</taxon>
        <taxon>Viridiplantae</taxon>
        <taxon>Streptophyta</taxon>
        <taxon>Embryophyta</taxon>
        <taxon>Tracheophyta</taxon>
        <taxon>Spermatophyta</taxon>
        <taxon>Magnoliopsida</taxon>
        <taxon>eudicotyledons</taxon>
        <taxon>Gunneridae</taxon>
        <taxon>Pentapetalae</taxon>
        <taxon>rosids</taxon>
        <taxon>fabids</taxon>
        <taxon>Malpighiales</taxon>
        <taxon>Passifloraceae</taxon>
        <taxon>Turnera</taxon>
    </lineage>
</organism>
<dbReference type="SMART" id="SM00256">
    <property type="entry name" value="FBOX"/>
    <property type="match status" value="1"/>
</dbReference>
<sequence>MEQISAANSGHMYGDLLPDDALRLVFARTSYADHIRLRLVCKSWKRLLEDEDIKPEFHRLPWIMFFDCHRVRVIESGRRLIWSSCKLYDPSSRKTYTVEEGVKSEQEGGKFVNAAILESKHGWVLFQQKHGSSNSTSTYNNINNATSSFFLYCPFTGETIDLPQLNRGVDQCTFSCSPTSKEEECVFFAFRYSYGRKDNVSIHCRGDQAWKTVEAGYGLRSRIFSVVYSNGTFYCLYENGALGALTVATQEWHLLCQGMKKIPWYPCFIEYDGQLTIVHEAWQTIFHFDFSKETWVEEAGHAWDGAVFGSRGIWSSNPLSISALGDAEELAGTVCLLPSPGISKYSLGVCLQRVDAYSNADELSGMMKRVWIQPPNT</sequence>
<name>A0A9Q0JDR5_9ROSI</name>
<dbReference type="PANTHER" id="PTHR33127">
    <property type="entry name" value="TRANSMEMBRANE PROTEIN"/>
    <property type="match status" value="1"/>
</dbReference>
<feature type="domain" description="F-box" evidence="1">
    <location>
        <begin position="11"/>
        <end position="60"/>
    </location>
</feature>
<gene>
    <name evidence="2" type="ORF">Tsubulata_019753</name>
</gene>
<reference evidence="2" key="1">
    <citation type="submission" date="2022-02" db="EMBL/GenBank/DDBJ databases">
        <authorList>
            <person name="Henning P.M."/>
            <person name="McCubbin A.G."/>
            <person name="Shore J.S."/>
        </authorList>
    </citation>
    <scope>NUCLEOTIDE SEQUENCE</scope>
    <source>
        <strain evidence="2">F60SS</strain>
        <tissue evidence="2">Leaves</tissue>
    </source>
</reference>
<evidence type="ECO:0000259" key="1">
    <source>
        <dbReference type="PROSITE" id="PS50181"/>
    </source>
</evidence>
<comment type="caution">
    <text evidence="2">The sequence shown here is derived from an EMBL/GenBank/DDBJ whole genome shotgun (WGS) entry which is preliminary data.</text>
</comment>
<proteinExistence type="predicted"/>
<reference evidence="2" key="2">
    <citation type="journal article" date="2023" name="Plants (Basel)">
        <title>Annotation of the Turnera subulata (Passifloraceae) Draft Genome Reveals the S-Locus Evolved after the Divergence of Turneroideae from Passifloroideae in a Stepwise Manner.</title>
        <authorList>
            <person name="Henning P.M."/>
            <person name="Roalson E.H."/>
            <person name="Mir W."/>
            <person name="McCubbin A.G."/>
            <person name="Shore J.S."/>
        </authorList>
    </citation>
    <scope>NUCLEOTIDE SEQUENCE</scope>
    <source>
        <strain evidence="2">F60SS</strain>
    </source>
</reference>
<dbReference type="AlphaFoldDB" id="A0A9Q0JDR5"/>
<dbReference type="Proteomes" id="UP001141552">
    <property type="component" value="Unassembled WGS sequence"/>
</dbReference>
<dbReference type="Gene3D" id="1.20.1280.50">
    <property type="match status" value="1"/>
</dbReference>
<dbReference type="PANTHER" id="PTHR33127:SF5">
    <property type="entry name" value="TRANSMEMBRANE PROTEIN"/>
    <property type="match status" value="1"/>
</dbReference>
<dbReference type="InterPro" id="IPR001810">
    <property type="entry name" value="F-box_dom"/>
</dbReference>